<feature type="domain" description="Fumarylacetoacetase-like C-terminal" evidence="4">
    <location>
        <begin position="80"/>
        <end position="291"/>
    </location>
</feature>
<evidence type="ECO:0000256" key="1">
    <source>
        <dbReference type="ARBA" id="ARBA00010211"/>
    </source>
</evidence>
<dbReference type="PRINTS" id="PR00111">
    <property type="entry name" value="ABHYDROLASE"/>
</dbReference>
<gene>
    <name evidence="5" type="ORF">P170DRAFT_437319</name>
</gene>
<dbReference type="InterPro" id="IPR011234">
    <property type="entry name" value="Fumarylacetoacetase-like_C"/>
</dbReference>
<dbReference type="GO" id="GO:0018773">
    <property type="term" value="F:acetylpyruvate hydrolase activity"/>
    <property type="evidence" value="ECO:0007669"/>
    <property type="project" value="TreeGrafter"/>
</dbReference>
<dbReference type="EMBL" id="MSFO01000005">
    <property type="protein sequence ID" value="PLB47461.1"/>
    <property type="molecule type" value="Genomic_DNA"/>
</dbReference>
<dbReference type="AlphaFoldDB" id="A0A2I2G3L0"/>
<dbReference type="GeneID" id="36557038"/>
<accession>A0A2I2G3L0</accession>
<evidence type="ECO:0000313" key="5">
    <source>
        <dbReference type="EMBL" id="PLB47461.1"/>
    </source>
</evidence>
<protein>
    <submittedName>
        <fullName evidence="5">Putative fumarylacetoacetate hydrolase</fullName>
    </submittedName>
</protein>
<dbReference type="Pfam" id="PF00561">
    <property type="entry name" value="Abhydrolase_1"/>
    <property type="match status" value="1"/>
</dbReference>
<dbReference type="STRING" id="1392250.A0A2I2G3L0"/>
<dbReference type="SUPFAM" id="SSF56529">
    <property type="entry name" value="FAH"/>
    <property type="match status" value="1"/>
</dbReference>
<evidence type="ECO:0000259" key="3">
    <source>
        <dbReference type="Pfam" id="PF00561"/>
    </source>
</evidence>
<dbReference type="PANTHER" id="PTHR11820:SF7">
    <property type="entry name" value="ACYLPYRUVASE FAHD1, MITOCHONDRIAL"/>
    <property type="match status" value="1"/>
</dbReference>
<comment type="caution">
    <text evidence="5">The sequence shown here is derived from an EMBL/GenBank/DDBJ whole genome shotgun (WGS) entry which is preliminary data.</text>
</comment>
<keyword evidence="2" id="KW-0479">Metal-binding</keyword>
<evidence type="ECO:0000259" key="4">
    <source>
        <dbReference type="Pfam" id="PF01557"/>
    </source>
</evidence>
<dbReference type="PANTHER" id="PTHR11820">
    <property type="entry name" value="ACYLPYRUVASE"/>
    <property type="match status" value="1"/>
</dbReference>
<name>A0A2I2G3L0_9EURO</name>
<keyword evidence="6" id="KW-1185">Reference proteome</keyword>
<dbReference type="FunFam" id="3.90.850.10:FF:000002">
    <property type="entry name" value="2-hydroxyhepta-2,4-diene-1,7-dioate isomerase"/>
    <property type="match status" value="1"/>
</dbReference>
<evidence type="ECO:0000313" key="6">
    <source>
        <dbReference type="Proteomes" id="UP000234275"/>
    </source>
</evidence>
<dbReference type="InterPro" id="IPR036663">
    <property type="entry name" value="Fumarylacetoacetase_C_sf"/>
</dbReference>
<dbReference type="RefSeq" id="XP_024702763.1">
    <property type="nucleotide sequence ID" value="XM_024849339.1"/>
</dbReference>
<dbReference type="Gene3D" id="3.90.850.10">
    <property type="entry name" value="Fumarylacetoacetase-like, C-terminal domain"/>
    <property type="match status" value="1"/>
</dbReference>
<dbReference type="VEuPathDB" id="FungiDB:P170DRAFT_437319"/>
<dbReference type="InterPro" id="IPR000073">
    <property type="entry name" value="AB_hydrolase_1"/>
</dbReference>
<proteinExistence type="inferred from homology"/>
<comment type="similarity">
    <text evidence="1">Belongs to the FAH family.</text>
</comment>
<keyword evidence="5" id="KW-0378">Hydrolase</keyword>
<dbReference type="GO" id="GO:0050163">
    <property type="term" value="F:oxaloacetate tautomerase activity"/>
    <property type="evidence" value="ECO:0007669"/>
    <property type="project" value="UniProtKB-ARBA"/>
</dbReference>
<feature type="domain" description="AB hydrolase-1" evidence="3">
    <location>
        <begin position="343"/>
        <end position="573"/>
    </location>
</feature>
<dbReference type="Pfam" id="PF01557">
    <property type="entry name" value="FAA_hydrolase"/>
    <property type="match status" value="1"/>
</dbReference>
<dbReference type="SUPFAM" id="SSF53474">
    <property type="entry name" value="alpha/beta-Hydrolases"/>
    <property type="match status" value="1"/>
</dbReference>
<sequence length="589" mass="63735">MAPSKINYCVYVDPTAGTPRVGHLVFGEEQITPLSFSSGTRVSDLYQVIEAGDERIRPAPEEALSLSQVQLLPPISGRDILAVGKNYAEHAKEFNSSGFDASDKNDQPTRPVIFTKRATSIIAHGEEVLLHPEFTETPDYEGEIGVIIGKAGHRIREAEAMDHVWGYTIINDVTARERQRDHKQFFLGKSPDTYCPMGPVAVRKEHLPTNPRLQTFVNGEKRQDATLDQLIFSIPTLIACLSQGQTLQPGDTIATGTPVGVGFGFRPMKFLQPGDEVHVSVTGLGTLVNRMATADAPNTTIQRVQARSAIPRFNQKTRQRHGLLQVGGKELFYQFQGHQEGAPVIFIHGLGGSSGYFTPLVTSLAATHALYLTDLEGHGLSPTSALSELTVASLAADVRDVYRQARPDRKPATVVAHSMGCLVAMKLALEYPELITGLVLMGPPPSRLSPAARSGCYTRAETVRNKGMFAVVDDILDAGLSSACRTKNPLAVTATRLSLLGQDPEGYAKACTALAGSADEILDPAQLTCRTLILTGSEDVVSPPAVCDAYANAIQSSRMKVLDEVGHWHLFENDRDTSDAVLSFLADQQ</sequence>
<dbReference type="Proteomes" id="UP000234275">
    <property type="component" value="Unassembled WGS sequence"/>
</dbReference>
<reference evidence="5 6" key="1">
    <citation type="submission" date="2016-12" db="EMBL/GenBank/DDBJ databases">
        <title>The genomes of Aspergillus section Nigri reveals drivers in fungal speciation.</title>
        <authorList>
            <consortium name="DOE Joint Genome Institute"/>
            <person name="Vesth T.C."/>
            <person name="Nybo J."/>
            <person name="Theobald S."/>
            <person name="Brandl J."/>
            <person name="Frisvad J.C."/>
            <person name="Nielsen K.F."/>
            <person name="Lyhne E.K."/>
            <person name="Kogle M.E."/>
            <person name="Kuo A."/>
            <person name="Riley R."/>
            <person name="Clum A."/>
            <person name="Nolan M."/>
            <person name="Lipzen A."/>
            <person name="Salamov A."/>
            <person name="Henrissat B."/>
            <person name="Wiebenga A."/>
            <person name="De Vries R.P."/>
            <person name="Grigoriev I.V."/>
            <person name="Mortensen U.H."/>
            <person name="Andersen M.R."/>
            <person name="Baker S.E."/>
        </authorList>
    </citation>
    <scope>NUCLEOTIDE SEQUENCE [LARGE SCALE GENOMIC DNA]</scope>
    <source>
        <strain evidence="5 6">IBT 23096</strain>
    </source>
</reference>
<dbReference type="GO" id="GO:0046872">
    <property type="term" value="F:metal ion binding"/>
    <property type="evidence" value="ECO:0007669"/>
    <property type="project" value="UniProtKB-KW"/>
</dbReference>
<dbReference type="OrthoDB" id="194468at2759"/>
<evidence type="ECO:0000256" key="2">
    <source>
        <dbReference type="ARBA" id="ARBA00022723"/>
    </source>
</evidence>
<dbReference type="InterPro" id="IPR029058">
    <property type="entry name" value="AB_hydrolase_fold"/>
</dbReference>
<organism evidence="5 6">
    <name type="scientific">Aspergillus steynii IBT 23096</name>
    <dbReference type="NCBI Taxonomy" id="1392250"/>
    <lineage>
        <taxon>Eukaryota</taxon>
        <taxon>Fungi</taxon>
        <taxon>Dikarya</taxon>
        <taxon>Ascomycota</taxon>
        <taxon>Pezizomycotina</taxon>
        <taxon>Eurotiomycetes</taxon>
        <taxon>Eurotiomycetidae</taxon>
        <taxon>Eurotiales</taxon>
        <taxon>Aspergillaceae</taxon>
        <taxon>Aspergillus</taxon>
        <taxon>Aspergillus subgen. Circumdati</taxon>
    </lineage>
</organism>
<dbReference type="GO" id="GO:0006107">
    <property type="term" value="P:oxaloacetate metabolic process"/>
    <property type="evidence" value="ECO:0007669"/>
    <property type="project" value="UniProtKB-ARBA"/>
</dbReference>
<dbReference type="Gene3D" id="3.40.50.1820">
    <property type="entry name" value="alpha/beta hydrolase"/>
    <property type="match status" value="1"/>
</dbReference>